<protein>
    <submittedName>
        <fullName evidence="1">Uncharacterized protein</fullName>
    </submittedName>
</protein>
<dbReference type="SUPFAM" id="SSF54236">
    <property type="entry name" value="Ubiquitin-like"/>
    <property type="match status" value="1"/>
</dbReference>
<proteinExistence type="predicted"/>
<reference evidence="1" key="1">
    <citation type="submission" date="2021-01" db="UniProtKB">
        <authorList>
            <consortium name="EnsemblMetazoa"/>
        </authorList>
    </citation>
    <scope>IDENTIFICATION</scope>
</reference>
<dbReference type="EnsemblMetazoa" id="CLYHEMT001390.1">
    <property type="protein sequence ID" value="CLYHEMP001390.1"/>
    <property type="gene ID" value="CLYHEMG001390"/>
</dbReference>
<dbReference type="Proteomes" id="UP000594262">
    <property type="component" value="Unplaced"/>
</dbReference>
<evidence type="ECO:0000313" key="2">
    <source>
        <dbReference type="Proteomes" id="UP000594262"/>
    </source>
</evidence>
<keyword evidence="2" id="KW-1185">Reference proteome</keyword>
<accession>A0A7M5UMR5</accession>
<evidence type="ECO:0000313" key="1">
    <source>
        <dbReference type="EnsemblMetazoa" id="CLYHEMP001390.1"/>
    </source>
</evidence>
<name>A0A7M5UMR5_9CNID</name>
<sequence>MQTENIIMAPSVCILNTQGEDIIQWFPKVHACTVTKLKYFIEDHIFLPESNQVLYLNKKEIYDSPFRQFDLQTQMNDSQSPLEIQLAYKLSHASNIDEKAERSIAIYHIQKLPALPLKDAKYKIIVLEDVFEHIRYIHLVSTWVEKLKEILRNHLNLLFPARSFQIRTSSNEKIYGDRRLEDLVIDDHNGFKSNFHIEVSLPMSTSVSLKEHYYFKVVGLKTLVLKSLTKVGKLDVLKCNTIASIKTFVESEYKIPRHLQILMHKHREMTENENLIDIFWEDCSAEERAEEILTFNLIAKPPSDI</sequence>
<dbReference type="InterPro" id="IPR029071">
    <property type="entry name" value="Ubiquitin-like_domsf"/>
</dbReference>
<dbReference type="AlphaFoldDB" id="A0A7M5UMR5"/>
<organism evidence="1 2">
    <name type="scientific">Clytia hemisphaerica</name>
    <dbReference type="NCBI Taxonomy" id="252671"/>
    <lineage>
        <taxon>Eukaryota</taxon>
        <taxon>Metazoa</taxon>
        <taxon>Cnidaria</taxon>
        <taxon>Hydrozoa</taxon>
        <taxon>Hydroidolina</taxon>
        <taxon>Leptothecata</taxon>
        <taxon>Obeliida</taxon>
        <taxon>Clytiidae</taxon>
        <taxon>Clytia</taxon>
    </lineage>
</organism>